<evidence type="ECO:0000256" key="1">
    <source>
        <dbReference type="SAM" id="MobiDB-lite"/>
    </source>
</evidence>
<dbReference type="Pfam" id="PF13499">
    <property type="entry name" value="EF-hand_7"/>
    <property type="match status" value="1"/>
</dbReference>
<gene>
    <name evidence="3" type="ORF">FXB40_07150</name>
</gene>
<dbReference type="InterPro" id="IPR011992">
    <property type="entry name" value="EF-hand-dom_pair"/>
</dbReference>
<feature type="domain" description="EF-hand" evidence="2">
    <location>
        <begin position="33"/>
        <end position="68"/>
    </location>
</feature>
<dbReference type="Proteomes" id="UP000324758">
    <property type="component" value="Unassembled WGS sequence"/>
</dbReference>
<proteinExistence type="predicted"/>
<accession>A0A5D3KSN6</accession>
<feature type="region of interest" description="Disordered" evidence="1">
    <location>
        <begin position="112"/>
        <end position="144"/>
    </location>
</feature>
<dbReference type="SUPFAM" id="SSF47473">
    <property type="entry name" value="EF-hand"/>
    <property type="match status" value="1"/>
</dbReference>
<reference evidence="3 4" key="1">
    <citation type="submission" date="2019-08" db="EMBL/GenBank/DDBJ databases">
        <title>Bradyrhizobium hipponensis sp. nov., a rhizobium isolated from a Lupinus angustifolius root nodule in Tunisia.</title>
        <authorList>
            <person name="Off K."/>
            <person name="Rejili M."/>
            <person name="Mars M."/>
            <person name="Brachmann A."/>
            <person name="Marin M."/>
        </authorList>
    </citation>
    <scope>NUCLEOTIDE SEQUENCE [LARGE SCALE GENOMIC DNA]</scope>
    <source>
        <strain evidence="3 4">CTAW71</strain>
    </source>
</reference>
<evidence type="ECO:0000259" key="2">
    <source>
        <dbReference type="PROSITE" id="PS50222"/>
    </source>
</evidence>
<feature type="compositionally biased region" description="Gly residues" evidence="1">
    <location>
        <begin position="121"/>
        <end position="144"/>
    </location>
</feature>
<dbReference type="PROSITE" id="PS00018">
    <property type="entry name" value="EF_HAND_1"/>
    <property type="match status" value="2"/>
</dbReference>
<organism evidence="3 4">
    <name type="scientific">Bradyrhizobium rifense</name>
    <dbReference type="NCBI Taxonomy" id="515499"/>
    <lineage>
        <taxon>Bacteria</taxon>
        <taxon>Pseudomonadati</taxon>
        <taxon>Pseudomonadota</taxon>
        <taxon>Alphaproteobacteria</taxon>
        <taxon>Hyphomicrobiales</taxon>
        <taxon>Nitrobacteraceae</taxon>
        <taxon>Bradyrhizobium</taxon>
    </lineage>
</organism>
<dbReference type="AlphaFoldDB" id="A0A5D3KSN6"/>
<comment type="caution">
    <text evidence="3">The sequence shown here is derived from an EMBL/GenBank/DDBJ whole genome shotgun (WGS) entry which is preliminary data.</text>
</comment>
<dbReference type="Gene3D" id="1.10.238.10">
    <property type="entry name" value="EF-hand"/>
    <property type="match status" value="1"/>
</dbReference>
<dbReference type="EMBL" id="VSSS01000013">
    <property type="protein sequence ID" value="TYL98238.1"/>
    <property type="molecule type" value="Genomic_DNA"/>
</dbReference>
<evidence type="ECO:0000313" key="4">
    <source>
        <dbReference type="Proteomes" id="UP000324758"/>
    </source>
</evidence>
<dbReference type="OrthoDB" id="6706523at2"/>
<dbReference type="InterPro" id="IPR018247">
    <property type="entry name" value="EF_Hand_1_Ca_BS"/>
</dbReference>
<protein>
    <submittedName>
        <fullName evidence="3">EF-hand domain-containing protein</fullName>
    </submittedName>
</protein>
<keyword evidence="4" id="KW-1185">Reference proteome</keyword>
<name>A0A5D3KSN6_9BRAD</name>
<dbReference type="InterPro" id="IPR002048">
    <property type="entry name" value="EF_hand_dom"/>
</dbReference>
<dbReference type="GO" id="GO:0005509">
    <property type="term" value="F:calcium ion binding"/>
    <property type="evidence" value="ECO:0007669"/>
    <property type="project" value="InterPro"/>
</dbReference>
<evidence type="ECO:0000313" key="3">
    <source>
        <dbReference type="EMBL" id="TYL98238.1"/>
    </source>
</evidence>
<sequence>MPPGGGTPPRADPLPDGPPIWDYDHDGTYTCDEWKRYMDQLFRLADKNRDGYLSASEFPVIRRAERSFAQAELGYFDDNGDGKISRSELVDKPSRFIGQYDSNADCKVTAAELRGGTSPAPGGGGRPGRGGGGPGGAGGFGPKF</sequence>
<dbReference type="PROSITE" id="PS50222">
    <property type="entry name" value="EF_HAND_2"/>
    <property type="match status" value="1"/>
</dbReference>